<evidence type="ECO:0000313" key="5">
    <source>
        <dbReference type="Proteomes" id="UP001317001"/>
    </source>
</evidence>
<dbReference type="Gene3D" id="3.30.565.10">
    <property type="entry name" value="Histidine kinase-like ATPase, C-terminal domain"/>
    <property type="match status" value="1"/>
</dbReference>
<evidence type="ECO:0000256" key="1">
    <source>
        <dbReference type="SAM" id="Phobius"/>
    </source>
</evidence>
<protein>
    <submittedName>
        <fullName evidence="4">Histidine kinase</fullName>
    </submittedName>
</protein>
<feature type="transmembrane region" description="Helical" evidence="1">
    <location>
        <begin position="730"/>
        <end position="750"/>
    </location>
</feature>
<dbReference type="SUPFAM" id="SSF50998">
    <property type="entry name" value="Quinoprotein alcohol dehydrogenase-like"/>
    <property type="match status" value="1"/>
</dbReference>
<feature type="signal peptide" evidence="2">
    <location>
        <begin position="1"/>
        <end position="18"/>
    </location>
</feature>
<dbReference type="InterPro" id="IPR011047">
    <property type="entry name" value="Quinoprotein_ADH-like_sf"/>
</dbReference>
<keyword evidence="5" id="KW-1185">Reference proteome</keyword>
<gene>
    <name evidence="4" type="ORF">NPX36_04780</name>
</gene>
<dbReference type="SUPFAM" id="SSF55874">
    <property type="entry name" value="ATPase domain of HSP90 chaperone/DNA topoisomerase II/histidine kinase"/>
    <property type="match status" value="1"/>
</dbReference>
<feature type="chain" id="PRO_5045897027" evidence="2">
    <location>
        <begin position="19"/>
        <end position="983"/>
    </location>
</feature>
<dbReference type="InterPro" id="IPR015943">
    <property type="entry name" value="WD40/YVTN_repeat-like_dom_sf"/>
</dbReference>
<dbReference type="RefSeq" id="WP_257500274.1">
    <property type="nucleotide sequence ID" value="NZ_CP102382.1"/>
</dbReference>
<dbReference type="InterPro" id="IPR010559">
    <property type="entry name" value="Sig_transdc_His_kin_internal"/>
</dbReference>
<keyword evidence="1" id="KW-0472">Membrane</keyword>
<dbReference type="InterPro" id="IPR036890">
    <property type="entry name" value="HATPase_C_sf"/>
</dbReference>
<reference evidence="4 5" key="1">
    <citation type="submission" date="2022-08" db="EMBL/GenBank/DDBJ databases">
        <title>Myroides zhujiangensis sp. nov., a novel bacterium isolated from sediment in the Pearl River Estuary.</title>
        <authorList>
            <person name="Cui L."/>
        </authorList>
    </citation>
    <scope>NUCLEOTIDE SEQUENCE [LARGE SCALE GENOMIC DNA]</scope>
    <source>
        <strain evidence="4 5">SCSIO 72103</strain>
    </source>
</reference>
<dbReference type="Gene3D" id="2.60.40.10">
    <property type="entry name" value="Immunoglobulins"/>
    <property type="match status" value="1"/>
</dbReference>
<evidence type="ECO:0000259" key="3">
    <source>
        <dbReference type="Pfam" id="PF06580"/>
    </source>
</evidence>
<feature type="domain" description="Signal transduction histidine kinase internal region" evidence="3">
    <location>
        <begin position="768"/>
        <end position="844"/>
    </location>
</feature>
<organism evidence="4 5">
    <name type="scientific">Paenimyroides aestuarii</name>
    <dbReference type="NCBI Taxonomy" id="2968490"/>
    <lineage>
        <taxon>Bacteria</taxon>
        <taxon>Pseudomonadati</taxon>
        <taxon>Bacteroidota</taxon>
        <taxon>Flavobacteriia</taxon>
        <taxon>Flavobacteriales</taxon>
        <taxon>Flavobacteriaceae</taxon>
        <taxon>Paenimyroides</taxon>
    </lineage>
</organism>
<evidence type="ECO:0000256" key="2">
    <source>
        <dbReference type="SAM" id="SignalP"/>
    </source>
</evidence>
<dbReference type="InterPro" id="IPR050640">
    <property type="entry name" value="Bact_2-comp_sensor_kinase"/>
</dbReference>
<dbReference type="PANTHER" id="PTHR34220">
    <property type="entry name" value="SENSOR HISTIDINE KINASE YPDA"/>
    <property type="match status" value="1"/>
</dbReference>
<dbReference type="EMBL" id="CP102382">
    <property type="protein sequence ID" value="UUV22357.1"/>
    <property type="molecule type" value="Genomic_DNA"/>
</dbReference>
<keyword evidence="1" id="KW-0812">Transmembrane</keyword>
<keyword evidence="1" id="KW-1133">Transmembrane helix</keyword>
<dbReference type="PANTHER" id="PTHR34220:SF7">
    <property type="entry name" value="SENSOR HISTIDINE KINASE YPDA"/>
    <property type="match status" value="1"/>
</dbReference>
<dbReference type="Gene3D" id="2.130.10.10">
    <property type="entry name" value="YVTN repeat-like/Quinoprotein amine dehydrogenase"/>
    <property type="match status" value="1"/>
</dbReference>
<name>A0ABY5NUU7_9FLAO</name>
<keyword evidence="4" id="KW-0808">Transferase</keyword>
<dbReference type="Pfam" id="PF06580">
    <property type="entry name" value="His_kinase"/>
    <property type="match status" value="1"/>
</dbReference>
<evidence type="ECO:0000313" key="4">
    <source>
        <dbReference type="EMBL" id="UUV22357.1"/>
    </source>
</evidence>
<accession>A0ABY5NUU7</accession>
<proteinExistence type="predicted"/>
<keyword evidence="4" id="KW-0418">Kinase</keyword>
<sequence>MKFIKLLVFLCAFNQLWAQEQYATKNIRTVRELESVLTYTVAFDRNGYTWLATDNGIYKFNGTYYKHFSMKDGLPTNDIFYIKIDSEDRIWLTGYFKGLYYIKKDRIFKVENANIQSAYYEFTKQDTLFFSEHLKNGRYFLTNQHFEIKRYPDKENLVLVNYHHALQAYVFKNAATNEFYLLNDQKKVLKKFASNERYYSLLSNPFSINFVNIHQNQQENYTATKRFPFEIQNFTFQKSQPIFAGIAGFNSKRVQLLSAKNDDVYKIYSNADRKCIVFEKGIYNEVLSQKISSLPYNFETIESISIDKYENFWIIFKGNTVQFIPKSFFKIKQYSYNQLLGDHNYHIKSAFLYEHSLIALTSTNEVFQIDFTNKSTKLHTFNDKTSAIYRSGNQLIAVQTNKIAYYKIQENSLEFLGIQDRLIPHKRTGGIRDSYFKNGDIYAIQKNIIQNNTSKSLYEIKADLRFNNILVTDNQSVVVSNEEQLGIYHLNNKQFVASHSIKFTNTINHINDLILVGTHSNGLLLITQNFKILQNLLPNDNIYKIIKDSVSNQLFVVTNAGLYVYNYNNKKLHLTRIIPLDSGIIKGKINDILSDSKNLYIITQQGITTIAKDFINIKISGEIEINHITVNDHKINNLESLFLKRNQNNISIQTSIKTMNNTADFVKYYSLSRNNQPDDWKIFTENELFFKELAPGTYTFKAYSQSYSDKTKNSKSFQFTIKPYFWETTFFKILVFIAVILLTILVLYIIRSKRAKDFNIRLKLINLEMKALRAQMNPHFIFNTLNNMQSSVLFDDEIKVNNYFAKFAKLLRSTLDIVNKEHITLADEMAYINSYIAIENLKTNQPINLTYTIDESIDTTTTKVPVMLLQPFVENAVIHGLSDINDDKQLKITIKKQTDAIIIAITDNGVGRNANKNTDHSTLHTSYATKIVQNRLQLYKDLFKKEFSCEIVDLVDANNQPLGTKVILNIAIIDSFNVHNIFK</sequence>
<dbReference type="Proteomes" id="UP001317001">
    <property type="component" value="Chromosome"/>
</dbReference>
<dbReference type="InterPro" id="IPR013783">
    <property type="entry name" value="Ig-like_fold"/>
</dbReference>
<dbReference type="GO" id="GO:0016301">
    <property type="term" value="F:kinase activity"/>
    <property type="evidence" value="ECO:0007669"/>
    <property type="project" value="UniProtKB-KW"/>
</dbReference>
<keyword evidence="2" id="KW-0732">Signal</keyword>